<comment type="similarity">
    <text evidence="8">Belongs to the binding-protein-dependent transport system permease family.</text>
</comment>
<organism evidence="10 11">
    <name type="scientific">Pseudochelatococcus contaminans</name>
    <dbReference type="NCBI Taxonomy" id="1538103"/>
    <lineage>
        <taxon>Bacteria</taxon>
        <taxon>Pseudomonadati</taxon>
        <taxon>Pseudomonadota</taxon>
        <taxon>Alphaproteobacteria</taxon>
        <taxon>Hyphomicrobiales</taxon>
        <taxon>Chelatococcaceae</taxon>
        <taxon>Pseudochelatococcus</taxon>
    </lineage>
</organism>
<evidence type="ECO:0000256" key="8">
    <source>
        <dbReference type="RuleBase" id="RU363032"/>
    </source>
</evidence>
<dbReference type="GO" id="GO:0005886">
    <property type="term" value="C:plasma membrane"/>
    <property type="evidence" value="ECO:0007669"/>
    <property type="project" value="UniProtKB-SubCell"/>
</dbReference>
<evidence type="ECO:0000256" key="6">
    <source>
        <dbReference type="ARBA" id="ARBA00022989"/>
    </source>
</evidence>
<accession>A0A7W5Z6E8</accession>
<dbReference type="CDD" id="cd06261">
    <property type="entry name" value="TM_PBP2"/>
    <property type="match status" value="1"/>
</dbReference>
<keyword evidence="11" id="KW-1185">Reference proteome</keyword>
<dbReference type="EMBL" id="JACICC010000006">
    <property type="protein sequence ID" value="MBB3810549.1"/>
    <property type="molecule type" value="Genomic_DNA"/>
</dbReference>
<keyword evidence="4" id="KW-0997">Cell inner membrane</keyword>
<sequence length="260" mass="28292">MTLSRSVLYGFVALVLVWLMIPVVIIVPMSFSDSRFLAFPPPAWSLRWYEAYLGNAAWMQATRVSLIVAVASAVIATVLGTAAAYALNMTSSRLVRNLQVILFLPLVVPIVITAVSIFFVYANVGLLATMTGLILANVMLGLPYVVTAVLVGLRKFDPAQEMVSRSLGMNRFRTFFIVTLPQIRPSVISGTLFAFISALDETVVALFISGGEYQTLTKRMFTALRDEIDPTIAAISSLLTATSFILVMLLSLNARTGGKK</sequence>
<reference evidence="10 11" key="1">
    <citation type="submission" date="2020-08" db="EMBL/GenBank/DDBJ databases">
        <title>Genomic Encyclopedia of Type Strains, Phase IV (KMG-IV): sequencing the most valuable type-strain genomes for metagenomic binning, comparative biology and taxonomic classification.</title>
        <authorList>
            <person name="Goeker M."/>
        </authorList>
    </citation>
    <scope>NUCLEOTIDE SEQUENCE [LARGE SCALE GENOMIC DNA]</scope>
    <source>
        <strain evidence="10 11">DSM 28760</strain>
    </source>
</reference>
<keyword evidence="6 8" id="KW-1133">Transmembrane helix</keyword>
<name>A0A7W5Z6E8_9HYPH</name>
<feature type="transmembrane region" description="Helical" evidence="8">
    <location>
        <begin position="232"/>
        <end position="252"/>
    </location>
</feature>
<evidence type="ECO:0000256" key="2">
    <source>
        <dbReference type="ARBA" id="ARBA00022448"/>
    </source>
</evidence>
<dbReference type="RefSeq" id="WP_183753598.1">
    <property type="nucleotide sequence ID" value="NZ_JACICC010000006.1"/>
</dbReference>
<dbReference type="Proteomes" id="UP000537592">
    <property type="component" value="Unassembled WGS sequence"/>
</dbReference>
<dbReference type="AlphaFoldDB" id="A0A7W5Z6E8"/>
<evidence type="ECO:0000256" key="3">
    <source>
        <dbReference type="ARBA" id="ARBA00022475"/>
    </source>
</evidence>
<dbReference type="GO" id="GO:0055085">
    <property type="term" value="P:transmembrane transport"/>
    <property type="evidence" value="ECO:0007669"/>
    <property type="project" value="InterPro"/>
</dbReference>
<evidence type="ECO:0000259" key="9">
    <source>
        <dbReference type="PROSITE" id="PS50928"/>
    </source>
</evidence>
<protein>
    <submittedName>
        <fullName evidence="10">Putative spermidine/putrescine transport system permease protein</fullName>
    </submittedName>
</protein>
<feature type="transmembrane region" description="Helical" evidence="8">
    <location>
        <begin position="174"/>
        <end position="196"/>
    </location>
</feature>
<keyword evidence="5 8" id="KW-0812">Transmembrane</keyword>
<keyword evidence="7 8" id="KW-0472">Membrane</keyword>
<dbReference type="PROSITE" id="PS50928">
    <property type="entry name" value="ABC_TM1"/>
    <property type="match status" value="1"/>
</dbReference>
<proteinExistence type="inferred from homology"/>
<evidence type="ECO:0000313" key="10">
    <source>
        <dbReference type="EMBL" id="MBB3810549.1"/>
    </source>
</evidence>
<comment type="subcellular location">
    <subcellularLocation>
        <location evidence="1">Cell inner membrane</location>
        <topology evidence="1">Multi-pass membrane protein</topology>
    </subcellularLocation>
    <subcellularLocation>
        <location evidence="8">Cell membrane</location>
        <topology evidence="8">Multi-pass membrane protein</topology>
    </subcellularLocation>
</comment>
<evidence type="ECO:0000313" key="11">
    <source>
        <dbReference type="Proteomes" id="UP000537592"/>
    </source>
</evidence>
<evidence type="ECO:0000256" key="5">
    <source>
        <dbReference type="ARBA" id="ARBA00022692"/>
    </source>
</evidence>
<dbReference type="SUPFAM" id="SSF161098">
    <property type="entry name" value="MetI-like"/>
    <property type="match status" value="1"/>
</dbReference>
<evidence type="ECO:0000256" key="1">
    <source>
        <dbReference type="ARBA" id="ARBA00004429"/>
    </source>
</evidence>
<feature type="transmembrane region" description="Helical" evidence="8">
    <location>
        <begin position="134"/>
        <end position="153"/>
    </location>
</feature>
<dbReference type="Gene3D" id="1.10.3720.10">
    <property type="entry name" value="MetI-like"/>
    <property type="match status" value="1"/>
</dbReference>
<feature type="transmembrane region" description="Helical" evidence="8">
    <location>
        <begin position="7"/>
        <end position="31"/>
    </location>
</feature>
<keyword evidence="3" id="KW-1003">Cell membrane</keyword>
<feature type="domain" description="ABC transmembrane type-1" evidence="9">
    <location>
        <begin position="62"/>
        <end position="250"/>
    </location>
</feature>
<feature type="transmembrane region" description="Helical" evidence="8">
    <location>
        <begin position="100"/>
        <end position="122"/>
    </location>
</feature>
<feature type="transmembrane region" description="Helical" evidence="8">
    <location>
        <begin position="64"/>
        <end position="88"/>
    </location>
</feature>
<evidence type="ECO:0000256" key="4">
    <source>
        <dbReference type="ARBA" id="ARBA00022519"/>
    </source>
</evidence>
<keyword evidence="2 8" id="KW-0813">Transport</keyword>
<dbReference type="InterPro" id="IPR035906">
    <property type="entry name" value="MetI-like_sf"/>
</dbReference>
<dbReference type="PANTHER" id="PTHR43357:SF4">
    <property type="entry name" value="INNER MEMBRANE ABC TRANSPORTER PERMEASE PROTEIN YDCV"/>
    <property type="match status" value="1"/>
</dbReference>
<dbReference type="PANTHER" id="PTHR43357">
    <property type="entry name" value="INNER MEMBRANE ABC TRANSPORTER PERMEASE PROTEIN YDCV"/>
    <property type="match status" value="1"/>
</dbReference>
<dbReference type="Pfam" id="PF00528">
    <property type="entry name" value="BPD_transp_1"/>
    <property type="match status" value="1"/>
</dbReference>
<gene>
    <name evidence="10" type="ORF">FHS81_002650</name>
</gene>
<comment type="caution">
    <text evidence="10">The sequence shown here is derived from an EMBL/GenBank/DDBJ whole genome shotgun (WGS) entry which is preliminary data.</text>
</comment>
<evidence type="ECO:0000256" key="7">
    <source>
        <dbReference type="ARBA" id="ARBA00023136"/>
    </source>
</evidence>
<dbReference type="InterPro" id="IPR000515">
    <property type="entry name" value="MetI-like"/>
</dbReference>